<evidence type="ECO:0000313" key="1">
    <source>
        <dbReference type="EMBL" id="DAE28313.1"/>
    </source>
</evidence>
<accession>A0A8S5RB65</accession>
<organism evidence="1">
    <name type="scientific">virus sp. ctRTq15</name>
    <dbReference type="NCBI Taxonomy" id="2828253"/>
    <lineage>
        <taxon>Viruses</taxon>
    </lineage>
</organism>
<reference evidence="1" key="1">
    <citation type="journal article" date="2021" name="Proc. Natl. Acad. Sci. U.S.A.">
        <title>A Catalog of Tens of Thousands of Viruses from Human Metagenomes Reveals Hidden Associations with Chronic Diseases.</title>
        <authorList>
            <person name="Tisza M.J."/>
            <person name="Buck C.B."/>
        </authorList>
    </citation>
    <scope>NUCLEOTIDE SEQUENCE</scope>
    <source>
        <strain evidence="1">CtRTq15</strain>
    </source>
</reference>
<name>A0A8S5RB65_9VIRU</name>
<sequence length="101" mass="11878">MTPKKLWAVVEGKKLERQRMDSDIWLAIGSYILPAIKIGVRSGAWGKGELEYPDKPIYRDINKKENSKDEIQRKREEFVLNMKIRKANWDLTHPKNDKPEV</sequence>
<proteinExistence type="predicted"/>
<dbReference type="EMBL" id="BK059084">
    <property type="protein sequence ID" value="DAE28313.1"/>
    <property type="molecule type" value="Genomic_DNA"/>
</dbReference>
<protein>
    <submittedName>
        <fullName evidence="1">Uncharacterized protein</fullName>
    </submittedName>
</protein>